<evidence type="ECO:0000313" key="3">
    <source>
        <dbReference type="Proteomes" id="UP001163846"/>
    </source>
</evidence>
<protein>
    <recommendedName>
        <fullName evidence="4">Steroid 5-alpha reductase C-terminal domain-containing protein</fullName>
    </recommendedName>
</protein>
<dbReference type="Pfam" id="PF06966">
    <property type="entry name" value="DUF1295"/>
    <property type="match status" value="1"/>
</dbReference>
<keyword evidence="1" id="KW-1133">Transmembrane helix</keyword>
<dbReference type="Proteomes" id="UP001163846">
    <property type="component" value="Unassembled WGS sequence"/>
</dbReference>
<dbReference type="PANTHER" id="PTHR32251">
    <property type="entry name" value="3-OXO-5-ALPHA-STEROID 4-DEHYDROGENASE"/>
    <property type="match status" value="1"/>
</dbReference>
<proteinExistence type="predicted"/>
<feature type="transmembrane region" description="Helical" evidence="1">
    <location>
        <begin position="21"/>
        <end position="41"/>
    </location>
</feature>
<keyword evidence="3" id="KW-1185">Reference proteome</keyword>
<feature type="transmembrane region" description="Helical" evidence="1">
    <location>
        <begin position="199"/>
        <end position="224"/>
    </location>
</feature>
<dbReference type="EMBL" id="MU805947">
    <property type="protein sequence ID" value="KAJ3844781.1"/>
    <property type="molecule type" value="Genomic_DNA"/>
</dbReference>
<gene>
    <name evidence="2" type="ORF">F5878DRAFT_50877</name>
</gene>
<reference evidence="2" key="1">
    <citation type="submission" date="2022-08" db="EMBL/GenBank/DDBJ databases">
        <authorList>
            <consortium name="DOE Joint Genome Institute"/>
            <person name="Min B."/>
            <person name="Riley R."/>
            <person name="Sierra-Patev S."/>
            <person name="Naranjo-Ortiz M."/>
            <person name="Looney B."/>
            <person name="Konkel Z."/>
            <person name="Slot J.C."/>
            <person name="Sakamoto Y."/>
            <person name="Steenwyk J.L."/>
            <person name="Rokas A."/>
            <person name="Carro J."/>
            <person name="Camarero S."/>
            <person name="Ferreira P."/>
            <person name="Molpeceres G."/>
            <person name="Ruiz-Duenas F.J."/>
            <person name="Serrano A."/>
            <person name="Henrissat B."/>
            <person name="Drula E."/>
            <person name="Hughes K.W."/>
            <person name="Mata J.L."/>
            <person name="Ishikawa N.K."/>
            <person name="Vargas-Isla R."/>
            <person name="Ushijima S."/>
            <person name="Smith C.A."/>
            <person name="Ahrendt S."/>
            <person name="Andreopoulos W."/>
            <person name="He G."/>
            <person name="Labutti K."/>
            <person name="Lipzen A."/>
            <person name="Ng V."/>
            <person name="Sandor L."/>
            <person name="Barry K."/>
            <person name="Martinez A.T."/>
            <person name="Xiao Y."/>
            <person name="Gibbons J.G."/>
            <person name="Terashima K."/>
            <person name="Hibbett D.S."/>
            <person name="Grigoriev I.V."/>
        </authorList>
    </citation>
    <scope>NUCLEOTIDE SEQUENCE</scope>
    <source>
        <strain evidence="2">TFB9207</strain>
    </source>
</reference>
<dbReference type="AlphaFoldDB" id="A0AA38PL82"/>
<dbReference type="PANTHER" id="PTHR32251:SF15">
    <property type="entry name" value="3-OXO-5-ALPHA-STEROID 4-DEHYDROGENASE (DUF1295)"/>
    <property type="match status" value="1"/>
</dbReference>
<sequence>MSAPSQRGFSPSTLISRSTFVFFRAITLPFQYAILTSGPLAVSLVRRLGGTPIPPTVGHPLHLLGLNTGLSVQRAIFFGMVVGSVMKQSYWAMFISREKLSVGASALVGVLQTVGDGLNVVLFTNTATSALAYSAIDGEKTAFSVPFIVGLGMYALGIVSEWGSEMQRSRFKKDPKNEGRLYTRGLFGLARHINYGGYVLWRAGFALAAAGWTWGAIMGSLGIWKFVNSAIPELDDYCSKRYNEQWAQYKKAVPYKLFPFIL</sequence>
<evidence type="ECO:0008006" key="4">
    <source>
        <dbReference type="Google" id="ProtNLM"/>
    </source>
</evidence>
<evidence type="ECO:0000313" key="2">
    <source>
        <dbReference type="EMBL" id="KAJ3844781.1"/>
    </source>
</evidence>
<feature type="transmembrane region" description="Helical" evidence="1">
    <location>
        <begin position="102"/>
        <end position="123"/>
    </location>
</feature>
<organism evidence="2 3">
    <name type="scientific">Lentinula raphanica</name>
    <dbReference type="NCBI Taxonomy" id="153919"/>
    <lineage>
        <taxon>Eukaryota</taxon>
        <taxon>Fungi</taxon>
        <taxon>Dikarya</taxon>
        <taxon>Basidiomycota</taxon>
        <taxon>Agaricomycotina</taxon>
        <taxon>Agaricomycetes</taxon>
        <taxon>Agaricomycetidae</taxon>
        <taxon>Agaricales</taxon>
        <taxon>Marasmiineae</taxon>
        <taxon>Omphalotaceae</taxon>
        <taxon>Lentinula</taxon>
    </lineage>
</organism>
<dbReference type="InterPro" id="IPR010721">
    <property type="entry name" value="UstE-like"/>
</dbReference>
<comment type="caution">
    <text evidence="2">The sequence shown here is derived from an EMBL/GenBank/DDBJ whole genome shotgun (WGS) entry which is preliminary data.</text>
</comment>
<name>A0AA38PL82_9AGAR</name>
<feature type="transmembrane region" description="Helical" evidence="1">
    <location>
        <begin position="143"/>
        <end position="163"/>
    </location>
</feature>
<evidence type="ECO:0000256" key="1">
    <source>
        <dbReference type="SAM" id="Phobius"/>
    </source>
</evidence>
<dbReference type="Gene3D" id="1.20.120.1630">
    <property type="match status" value="1"/>
</dbReference>
<feature type="transmembrane region" description="Helical" evidence="1">
    <location>
        <begin position="61"/>
        <end position="82"/>
    </location>
</feature>
<keyword evidence="1" id="KW-0812">Transmembrane</keyword>
<dbReference type="PROSITE" id="PS50244">
    <property type="entry name" value="S5A_REDUCTASE"/>
    <property type="match status" value="1"/>
</dbReference>
<keyword evidence="1" id="KW-0472">Membrane</keyword>
<accession>A0AA38PL82</accession>
<dbReference type="GO" id="GO:0016020">
    <property type="term" value="C:membrane"/>
    <property type="evidence" value="ECO:0007669"/>
    <property type="project" value="TreeGrafter"/>
</dbReference>